<dbReference type="CDD" id="cd16434">
    <property type="entry name" value="CheB-CheR_fusion"/>
    <property type="match status" value="1"/>
</dbReference>
<proteinExistence type="predicted"/>
<dbReference type="GO" id="GO:0008984">
    <property type="term" value="F:protein-glutamate methylesterase activity"/>
    <property type="evidence" value="ECO:0007669"/>
    <property type="project" value="InterPro"/>
</dbReference>
<dbReference type="HOGENOM" id="CLU_000892_0_1_10"/>
<feature type="domain" description="CheR-type methyltransferase" evidence="5">
    <location>
        <begin position="222"/>
        <end position="496"/>
    </location>
</feature>
<keyword evidence="1" id="KW-0378">Hydrolase</keyword>
<feature type="active site" evidence="1">
    <location>
        <position position="67"/>
    </location>
</feature>
<feature type="region of interest" description="Disordered" evidence="2">
    <location>
        <begin position="694"/>
        <end position="713"/>
    </location>
</feature>
<accession>H2BW74</accession>
<evidence type="ECO:0000313" key="7">
    <source>
        <dbReference type="Proteomes" id="UP000003844"/>
    </source>
</evidence>
<dbReference type="Gene3D" id="3.30.450.20">
    <property type="entry name" value="PAS domain"/>
    <property type="match status" value="1"/>
</dbReference>
<dbReference type="PANTHER" id="PTHR24422">
    <property type="entry name" value="CHEMOTAXIS PROTEIN METHYLTRANSFERASE"/>
    <property type="match status" value="1"/>
</dbReference>
<dbReference type="AlphaFoldDB" id="H2BW74"/>
<evidence type="ECO:0000259" key="3">
    <source>
        <dbReference type="PROSITE" id="PS50113"/>
    </source>
</evidence>
<dbReference type="Pfam" id="PF01339">
    <property type="entry name" value="CheB_methylest"/>
    <property type="match status" value="1"/>
</dbReference>
<dbReference type="InterPro" id="IPR035909">
    <property type="entry name" value="CheB_C"/>
</dbReference>
<dbReference type="EMBL" id="JH594606">
    <property type="protein sequence ID" value="EHQ04038.1"/>
    <property type="molecule type" value="Genomic_DNA"/>
</dbReference>
<keyword evidence="6" id="KW-0808">Transferase</keyword>
<dbReference type="InterPro" id="IPR000780">
    <property type="entry name" value="CheR_MeTrfase"/>
</dbReference>
<evidence type="ECO:0000259" key="4">
    <source>
        <dbReference type="PROSITE" id="PS50122"/>
    </source>
</evidence>
<dbReference type="SUPFAM" id="SSF52738">
    <property type="entry name" value="Methylesterase CheB, C-terminal domain"/>
    <property type="match status" value="1"/>
</dbReference>
<dbReference type="SUPFAM" id="SSF47757">
    <property type="entry name" value="Chemotaxis receptor methyltransferase CheR, N-terminal domain"/>
    <property type="match status" value="1"/>
</dbReference>
<dbReference type="InterPro" id="IPR022641">
    <property type="entry name" value="CheR_N"/>
</dbReference>
<dbReference type="OrthoDB" id="9816309at2"/>
<name>H2BW74_GILLR</name>
<dbReference type="RefSeq" id="WP_006990341.1">
    <property type="nucleotide sequence ID" value="NZ_JH594606.1"/>
</dbReference>
<dbReference type="GO" id="GO:0008757">
    <property type="term" value="F:S-adenosylmethionine-dependent methyltransferase activity"/>
    <property type="evidence" value="ECO:0007669"/>
    <property type="project" value="InterPro"/>
</dbReference>
<dbReference type="Pfam" id="PF13596">
    <property type="entry name" value="PAS_10"/>
    <property type="match status" value="1"/>
</dbReference>
<organism evidence="6 7">
    <name type="scientific">Gillisia limnaea (strain DSM 15749 / LMG 21470 / R-8282)</name>
    <dbReference type="NCBI Taxonomy" id="865937"/>
    <lineage>
        <taxon>Bacteria</taxon>
        <taxon>Pseudomonadati</taxon>
        <taxon>Bacteroidota</taxon>
        <taxon>Flavobacteriia</taxon>
        <taxon>Flavobacteriales</taxon>
        <taxon>Flavobacteriaceae</taxon>
        <taxon>Gillisia</taxon>
    </lineage>
</organism>
<dbReference type="GO" id="GO:0000156">
    <property type="term" value="F:phosphorelay response regulator activity"/>
    <property type="evidence" value="ECO:0007669"/>
    <property type="project" value="InterPro"/>
</dbReference>
<dbReference type="InterPro" id="IPR022642">
    <property type="entry name" value="CheR_C"/>
</dbReference>
<dbReference type="eggNOG" id="COG1352">
    <property type="taxonomic scope" value="Bacteria"/>
</dbReference>
<keyword evidence="6" id="KW-0489">Methyltransferase</keyword>
<dbReference type="Pfam" id="PF03705">
    <property type="entry name" value="CheR_N"/>
    <property type="match status" value="1"/>
</dbReference>
<feature type="active site" evidence="1">
    <location>
        <position position="40"/>
    </location>
</feature>
<keyword evidence="1" id="KW-0145">Chemotaxis</keyword>
<evidence type="ECO:0000259" key="5">
    <source>
        <dbReference type="PROSITE" id="PS50123"/>
    </source>
</evidence>
<reference evidence="7" key="1">
    <citation type="journal article" date="2012" name="Stand. Genomic Sci.">
        <title>Genome sequence of the Antarctic rhodopsins-containing flavobacterium Gillisia limnaea type strain (R-8282(T)).</title>
        <authorList>
            <person name="Riedel T."/>
            <person name="Held B."/>
            <person name="Nolan M."/>
            <person name="Lucas S."/>
            <person name="Lapidus A."/>
            <person name="Tice H."/>
            <person name="Del Rio T.G."/>
            <person name="Cheng J.F."/>
            <person name="Han C."/>
            <person name="Tapia R."/>
            <person name="Goodwin L.A."/>
            <person name="Pitluck S."/>
            <person name="Liolios K."/>
            <person name="Mavromatis K."/>
            <person name="Pagani I."/>
            <person name="Ivanova N."/>
            <person name="Mikhailova N."/>
            <person name="Pati A."/>
            <person name="Chen A."/>
            <person name="Palaniappan K."/>
            <person name="Land M."/>
            <person name="Rohde M."/>
            <person name="Tindall B.J."/>
            <person name="Detter J.C."/>
            <person name="Goker M."/>
            <person name="Bristow J."/>
            <person name="Eisen J.A."/>
            <person name="Markowitz V."/>
            <person name="Hugenholtz P."/>
            <person name="Kyrpides N.C."/>
            <person name="Klenk H.P."/>
            <person name="Woyke T."/>
        </authorList>
    </citation>
    <scope>NUCLEOTIDE SEQUENCE [LARGE SCALE GENOMIC DNA]</scope>
    <source>
        <strain evidence="7">DSM 15749 / LMG 21470 / R-8282</strain>
    </source>
</reference>
<feature type="compositionally biased region" description="Polar residues" evidence="2">
    <location>
        <begin position="19"/>
        <end position="28"/>
    </location>
</feature>
<evidence type="ECO:0000256" key="1">
    <source>
        <dbReference type="PROSITE-ProRule" id="PRU00050"/>
    </source>
</evidence>
<feature type="domain" description="PAC" evidence="3">
    <location>
        <begin position="818"/>
        <end position="868"/>
    </location>
</feature>
<dbReference type="InterPro" id="IPR050903">
    <property type="entry name" value="Bact_Chemotaxis_MeTrfase"/>
</dbReference>
<dbReference type="GO" id="GO:0006935">
    <property type="term" value="P:chemotaxis"/>
    <property type="evidence" value="ECO:0007669"/>
    <property type="project" value="UniProtKB-UniRule"/>
</dbReference>
<evidence type="ECO:0000256" key="2">
    <source>
        <dbReference type="SAM" id="MobiDB-lite"/>
    </source>
</evidence>
<dbReference type="GO" id="GO:0032259">
    <property type="term" value="P:methylation"/>
    <property type="evidence" value="ECO:0007669"/>
    <property type="project" value="UniProtKB-KW"/>
</dbReference>
<sequence>MEKKKEKALKRPKDKKNPTKSPKPSQKGLNKFPIVGIGASAGGLEALELFFGNLRVECDMAFVVVQHLNPDRKGMMPELLQRITPLKVYQATDWLKVEANSIYVIPPNKSLSIEDGILHLSNPVEKRGLRLPIDFFFRSLAEDRQEKSIGVILSGMGSDGSLGVKAIKEKSGLVLVQDPETAKFDNMPLSAMKAVQADIVAPAEELPKKLIDFNNRVPADEELDQTNGIDRKNLDKIIFLLQQQSGHDFSHYKENTLFRRIDRRKGIHRLDRIDAYIRLLEENPEELDILFKELLIGVTSFFRDEPVWEKLKTMVLPELMKGASKDQVLRAWVPACSTGEEAYSLAILFTEAMEKLRKHKNLVLQIFATDINQEAIEKARKGFFSPNVSADVSPQRLKKFFKSETDGYQINPAIRDMVVFAPQNVIKDPPFTKLDLLLCRNMLIYMEPELQEKLIVLFNYSLKTDGVMILGTSETLGKHTDSFKELDSKLKIYQRTSTNSIRALVNFPSAFFRKKILISEKKKSPEVIENIQTLTDQVLLQRYAPASVLVNAKGDILYITGRTGNYLEPVAGKANWNIFAMARESLRFELPAAFQKASKNYEPLKLNHIRIETNNKILYVNLLVQRLDNPAALKDMIILVFTDVIEEIEKKDTKPLPIKGASGSGEEQNEFEMELQRSYEEIKNIREQMQISQEELQSTNEELQSTNEELQSTNEELTTSKEEMQSMNEELQTVNIELRSKVRDYVQADSDMKNLLNSTQIATLFLDKDLNIRRYTKEVTSLFKLRKTDIGRSFTDLVSDLEYPEIKGDAQKVLGTLIFVEKAIQTKDGRWFNVRIMPYRTNDDRIDGLVITFTNITKAKKLEIELKEANDELRKSKIS</sequence>
<feature type="domain" description="CheB-type methylesterase" evidence="4">
    <location>
        <begin position="22"/>
        <end position="211"/>
    </location>
</feature>
<dbReference type="SUPFAM" id="SSF57997">
    <property type="entry name" value="Tropomyosin"/>
    <property type="match status" value="1"/>
</dbReference>
<dbReference type="InterPro" id="IPR029063">
    <property type="entry name" value="SAM-dependent_MTases_sf"/>
</dbReference>
<dbReference type="InterPro" id="IPR035965">
    <property type="entry name" value="PAS-like_dom_sf"/>
</dbReference>
<dbReference type="PRINTS" id="PR00996">
    <property type="entry name" value="CHERMTFRASE"/>
</dbReference>
<evidence type="ECO:0000313" key="6">
    <source>
        <dbReference type="EMBL" id="EHQ04038.1"/>
    </source>
</evidence>
<dbReference type="PANTHER" id="PTHR24422:SF27">
    <property type="entry name" value="PROTEIN-GLUTAMATE O-METHYLTRANSFERASE"/>
    <property type="match status" value="1"/>
</dbReference>
<gene>
    <name evidence="6" type="ORF">Gilli_3439</name>
</gene>
<dbReference type="SUPFAM" id="SSF55785">
    <property type="entry name" value="PYP-like sensor domain (PAS domain)"/>
    <property type="match status" value="1"/>
</dbReference>
<feature type="region of interest" description="Disordered" evidence="2">
    <location>
        <begin position="1"/>
        <end position="29"/>
    </location>
</feature>
<dbReference type="Gene3D" id="3.40.50.150">
    <property type="entry name" value="Vaccinia Virus protein VP39"/>
    <property type="match status" value="1"/>
</dbReference>
<dbReference type="InterPro" id="IPR000700">
    <property type="entry name" value="PAS-assoc_C"/>
</dbReference>
<dbReference type="eggNOG" id="COG2201">
    <property type="taxonomic scope" value="Bacteria"/>
</dbReference>
<feature type="active site" evidence="1">
    <location>
        <position position="159"/>
    </location>
</feature>
<dbReference type="InterPro" id="IPR000673">
    <property type="entry name" value="Sig_transdc_resp-reg_Me-estase"/>
</dbReference>
<dbReference type="Proteomes" id="UP000003844">
    <property type="component" value="Unassembled WGS sequence"/>
</dbReference>
<dbReference type="PROSITE" id="PS50123">
    <property type="entry name" value="CHER"/>
    <property type="match status" value="1"/>
</dbReference>
<dbReference type="PROSITE" id="PS50113">
    <property type="entry name" value="PAC"/>
    <property type="match status" value="1"/>
</dbReference>
<keyword evidence="7" id="KW-1185">Reference proteome</keyword>
<dbReference type="STRING" id="865937.Gilli_3439"/>
<dbReference type="GO" id="GO:0005737">
    <property type="term" value="C:cytoplasm"/>
    <property type="evidence" value="ECO:0007669"/>
    <property type="project" value="InterPro"/>
</dbReference>
<dbReference type="PROSITE" id="PS50122">
    <property type="entry name" value="CHEB"/>
    <property type="match status" value="1"/>
</dbReference>
<dbReference type="SMART" id="SM00138">
    <property type="entry name" value="MeTrc"/>
    <property type="match status" value="1"/>
</dbReference>
<protein>
    <submittedName>
        <fullName evidence="6">MCP methyltransferase/methylesterase, CheR/CheB with PAS/PAC sensor</fullName>
    </submittedName>
</protein>
<dbReference type="Gene3D" id="3.40.50.180">
    <property type="entry name" value="Methylesterase CheB, C-terminal domain"/>
    <property type="match status" value="1"/>
</dbReference>
<dbReference type="Pfam" id="PF01739">
    <property type="entry name" value="CheR"/>
    <property type="match status" value="1"/>
</dbReference>
<feature type="compositionally biased region" description="Basic and acidic residues" evidence="2">
    <location>
        <begin position="1"/>
        <end position="17"/>
    </location>
</feature>
<dbReference type="SUPFAM" id="SSF53335">
    <property type="entry name" value="S-adenosyl-L-methionine-dependent methyltransferases"/>
    <property type="match status" value="1"/>
</dbReference>